<evidence type="ECO:0000256" key="6">
    <source>
        <dbReference type="ARBA" id="ARBA00022989"/>
    </source>
</evidence>
<dbReference type="GO" id="GO:0000293">
    <property type="term" value="F:ferric-chelate reductase activity"/>
    <property type="evidence" value="ECO:0007669"/>
    <property type="project" value="UniProtKB-ARBA"/>
</dbReference>
<dbReference type="AlphaFoldDB" id="A0A9P4IQ99"/>
<keyword evidence="13" id="KW-1185">Reference proteome</keyword>
<dbReference type="PROSITE" id="PS51384">
    <property type="entry name" value="FAD_FR"/>
    <property type="match status" value="1"/>
</dbReference>
<evidence type="ECO:0000256" key="8">
    <source>
        <dbReference type="ARBA" id="ARBA00023065"/>
    </source>
</evidence>
<evidence type="ECO:0000256" key="9">
    <source>
        <dbReference type="ARBA" id="ARBA00023136"/>
    </source>
</evidence>
<comment type="subcellular location">
    <subcellularLocation>
        <location evidence="1">Membrane</location>
        <topology evidence="1">Multi-pass membrane protein</topology>
    </subcellularLocation>
</comment>
<keyword evidence="4 10" id="KW-0812">Transmembrane</keyword>
<comment type="similarity">
    <text evidence="2">Belongs to the ferric reductase (FRE) family.</text>
</comment>
<feature type="domain" description="FAD-binding FR-type" evidence="11">
    <location>
        <begin position="362"/>
        <end position="496"/>
    </location>
</feature>
<dbReference type="InterPro" id="IPR039261">
    <property type="entry name" value="FNR_nucleotide-bd"/>
</dbReference>
<protein>
    <submittedName>
        <fullName evidence="12">FRE ferric reductase-like transmembrane component</fullName>
    </submittedName>
</protein>
<comment type="caution">
    <text evidence="12">The sequence shown here is derived from an EMBL/GenBank/DDBJ whole genome shotgun (WGS) entry which is preliminary data.</text>
</comment>
<evidence type="ECO:0000256" key="2">
    <source>
        <dbReference type="ARBA" id="ARBA00006278"/>
    </source>
</evidence>
<dbReference type="InterPro" id="IPR017927">
    <property type="entry name" value="FAD-bd_FR_type"/>
</dbReference>
<evidence type="ECO:0000256" key="7">
    <source>
        <dbReference type="ARBA" id="ARBA00023002"/>
    </source>
</evidence>
<dbReference type="Proteomes" id="UP000799772">
    <property type="component" value="Unassembled WGS sequence"/>
</dbReference>
<dbReference type="OrthoDB" id="4494341at2759"/>
<evidence type="ECO:0000256" key="10">
    <source>
        <dbReference type="SAM" id="Phobius"/>
    </source>
</evidence>
<feature type="transmembrane region" description="Helical" evidence="10">
    <location>
        <begin position="308"/>
        <end position="326"/>
    </location>
</feature>
<evidence type="ECO:0000256" key="1">
    <source>
        <dbReference type="ARBA" id="ARBA00004141"/>
    </source>
</evidence>
<keyword evidence="7" id="KW-0560">Oxidoreductase</keyword>
<dbReference type="Pfam" id="PF01794">
    <property type="entry name" value="Ferric_reduct"/>
    <property type="match status" value="1"/>
</dbReference>
<dbReference type="InterPro" id="IPR013121">
    <property type="entry name" value="Fe_red_NAD-bd_6"/>
</dbReference>
<sequence>MGCWVCFAELFGGVMLARGQSRPIEAQLLAHLQTRLGRGRPRPPPISFDWVPGATAAPASPCPPETSNKTFDLYAYTRGLDGVNQNANWLFVNILVACFFSLCFIFLLLRFTKMGNAQMRHIITAGSKDNQTFWSINRTWWRPWLKRHLEYAPLGRARHNREIQLTSQLTMGTLPSRNIAYMLVLPWHEKQSQSVVAALRGRSGILAAINLIPTILFALRNNPFIWILHVSYDTFNLFHRWCARMVILESIIHTCCWFSNAYSAGKWAAIHEALTEVDSYKWGMVGASLFTVMGIQAWSPLRHAFYETFLNAHRLLALFAFIGVYVHLDTHTLPQLPWIQIVFILWGLEWLARSTWLAYYNVSRRQFTRVTVEAMPSEASRVTLQLARPWKPRPGAHVHIYIPFVSLWSSHPFSIAWADIKAPELKANSPNLDLENEGDLKLNLEASNAKAHSISLVCRAREGMTRKLYKRASAQPSRTFTTIALIEGPYAGHDSLSSYGTVLLFAGGVGITHQVSHVRHLVSGYAAGTVAARKVVLIWTVPNTESLEWVRPWMDEILQMPRRRDVLKIKLFITKPRSHAEVASETGTVQMYPGRCNAQTVLDAELKERIGAMAVTVCGPGAFADSVRDAARKRVEVGVLDFIEEAFTY</sequence>
<proteinExistence type="inferred from homology"/>
<dbReference type="GO" id="GO:0006826">
    <property type="term" value="P:iron ion transport"/>
    <property type="evidence" value="ECO:0007669"/>
    <property type="project" value="TreeGrafter"/>
</dbReference>
<dbReference type="PANTHER" id="PTHR32361:SF12">
    <property type="entry name" value="PUTATIVE (AFU_ORTHOLOGUE AFUA_1G14340)-RELATED"/>
    <property type="match status" value="1"/>
</dbReference>
<dbReference type="PANTHER" id="PTHR32361">
    <property type="entry name" value="FERRIC/CUPRIC REDUCTASE TRANSMEMBRANE COMPONENT"/>
    <property type="match status" value="1"/>
</dbReference>
<dbReference type="Pfam" id="PF08030">
    <property type="entry name" value="NAD_binding_6"/>
    <property type="match status" value="1"/>
</dbReference>
<accession>A0A9P4IQ99</accession>
<keyword evidence="6 10" id="KW-1133">Transmembrane helix</keyword>
<dbReference type="Gene3D" id="3.40.50.80">
    <property type="entry name" value="Nucleotide-binding domain of ferredoxin-NADP reductase (FNR) module"/>
    <property type="match status" value="1"/>
</dbReference>
<dbReference type="GO" id="GO:0015677">
    <property type="term" value="P:copper ion import"/>
    <property type="evidence" value="ECO:0007669"/>
    <property type="project" value="TreeGrafter"/>
</dbReference>
<dbReference type="EMBL" id="ML978121">
    <property type="protein sequence ID" value="KAF2104107.1"/>
    <property type="molecule type" value="Genomic_DNA"/>
</dbReference>
<dbReference type="InterPro" id="IPR013130">
    <property type="entry name" value="Fe3_Rdtase_TM_dom"/>
</dbReference>
<evidence type="ECO:0000313" key="12">
    <source>
        <dbReference type="EMBL" id="KAF2104107.1"/>
    </source>
</evidence>
<reference evidence="12" key="1">
    <citation type="journal article" date="2020" name="Stud. Mycol.">
        <title>101 Dothideomycetes genomes: a test case for predicting lifestyles and emergence of pathogens.</title>
        <authorList>
            <person name="Haridas S."/>
            <person name="Albert R."/>
            <person name="Binder M."/>
            <person name="Bloem J."/>
            <person name="Labutti K."/>
            <person name="Salamov A."/>
            <person name="Andreopoulos B."/>
            <person name="Baker S."/>
            <person name="Barry K."/>
            <person name="Bills G."/>
            <person name="Bluhm B."/>
            <person name="Cannon C."/>
            <person name="Castanera R."/>
            <person name="Culley D."/>
            <person name="Daum C."/>
            <person name="Ezra D."/>
            <person name="Gonzalez J."/>
            <person name="Henrissat B."/>
            <person name="Kuo A."/>
            <person name="Liang C."/>
            <person name="Lipzen A."/>
            <person name="Lutzoni F."/>
            <person name="Magnuson J."/>
            <person name="Mondo S."/>
            <person name="Nolan M."/>
            <person name="Ohm R."/>
            <person name="Pangilinan J."/>
            <person name="Park H.-J."/>
            <person name="Ramirez L."/>
            <person name="Alfaro M."/>
            <person name="Sun H."/>
            <person name="Tritt A."/>
            <person name="Yoshinaga Y."/>
            <person name="Zwiers L.-H."/>
            <person name="Turgeon B."/>
            <person name="Goodwin S."/>
            <person name="Spatafora J."/>
            <person name="Crous P."/>
            <person name="Grigoriev I."/>
        </authorList>
    </citation>
    <scope>NUCLEOTIDE SEQUENCE</scope>
    <source>
        <strain evidence="12">CBS 133067</strain>
    </source>
</reference>
<evidence type="ECO:0000256" key="5">
    <source>
        <dbReference type="ARBA" id="ARBA00022982"/>
    </source>
</evidence>
<keyword evidence="9 10" id="KW-0472">Membrane</keyword>
<gene>
    <name evidence="12" type="ORF">NA57DRAFT_62818</name>
</gene>
<evidence type="ECO:0000313" key="13">
    <source>
        <dbReference type="Proteomes" id="UP000799772"/>
    </source>
</evidence>
<dbReference type="Pfam" id="PF08022">
    <property type="entry name" value="FAD_binding_8"/>
    <property type="match status" value="1"/>
</dbReference>
<keyword evidence="5" id="KW-0249">Electron transport</keyword>
<evidence type="ECO:0000256" key="4">
    <source>
        <dbReference type="ARBA" id="ARBA00022692"/>
    </source>
</evidence>
<dbReference type="InterPro" id="IPR013112">
    <property type="entry name" value="FAD-bd_8"/>
</dbReference>
<feature type="transmembrane region" description="Helical" evidence="10">
    <location>
        <begin position="89"/>
        <end position="111"/>
    </location>
</feature>
<dbReference type="SUPFAM" id="SSF52343">
    <property type="entry name" value="Ferredoxin reductase-like, C-terminal NADP-linked domain"/>
    <property type="match status" value="1"/>
</dbReference>
<feature type="transmembrane region" description="Helical" evidence="10">
    <location>
        <begin position="338"/>
        <end position="359"/>
    </location>
</feature>
<dbReference type="GO" id="GO:0006879">
    <property type="term" value="P:intracellular iron ion homeostasis"/>
    <property type="evidence" value="ECO:0007669"/>
    <property type="project" value="TreeGrafter"/>
</dbReference>
<dbReference type="GO" id="GO:0005886">
    <property type="term" value="C:plasma membrane"/>
    <property type="evidence" value="ECO:0007669"/>
    <property type="project" value="TreeGrafter"/>
</dbReference>
<organism evidence="12 13">
    <name type="scientific">Rhizodiscina lignyota</name>
    <dbReference type="NCBI Taxonomy" id="1504668"/>
    <lineage>
        <taxon>Eukaryota</taxon>
        <taxon>Fungi</taxon>
        <taxon>Dikarya</taxon>
        <taxon>Ascomycota</taxon>
        <taxon>Pezizomycotina</taxon>
        <taxon>Dothideomycetes</taxon>
        <taxon>Pleosporomycetidae</taxon>
        <taxon>Aulographales</taxon>
        <taxon>Rhizodiscinaceae</taxon>
        <taxon>Rhizodiscina</taxon>
    </lineage>
</organism>
<dbReference type="SFLD" id="SFLDG01168">
    <property type="entry name" value="Ferric_reductase_subgroup_(FRE"/>
    <property type="match status" value="1"/>
</dbReference>
<dbReference type="CDD" id="cd06186">
    <property type="entry name" value="NOX_Duox_like_FAD_NADP"/>
    <property type="match status" value="1"/>
</dbReference>
<keyword evidence="8" id="KW-0406">Ion transport</keyword>
<keyword evidence="3" id="KW-0813">Transport</keyword>
<evidence type="ECO:0000256" key="3">
    <source>
        <dbReference type="ARBA" id="ARBA00022448"/>
    </source>
</evidence>
<name>A0A9P4IQ99_9PEZI</name>
<dbReference type="InterPro" id="IPR051410">
    <property type="entry name" value="Ferric/Cupric_Reductase"/>
</dbReference>
<evidence type="ECO:0000259" key="11">
    <source>
        <dbReference type="PROSITE" id="PS51384"/>
    </source>
</evidence>
<dbReference type="SFLD" id="SFLDS00052">
    <property type="entry name" value="Ferric_Reductase_Domain"/>
    <property type="match status" value="1"/>
</dbReference>